<gene>
    <name evidence="2" type="ORF">ACFOGH_10260</name>
</gene>
<evidence type="ECO:0000313" key="2">
    <source>
        <dbReference type="EMBL" id="MFC3181370.1"/>
    </source>
</evidence>
<accession>A0ABV7IXX6</accession>
<name>A0ABV7IXX6_9RHOB</name>
<reference evidence="3" key="1">
    <citation type="journal article" date="2019" name="Int. J. Syst. Evol. Microbiol.">
        <title>The Global Catalogue of Microorganisms (GCM) 10K type strain sequencing project: providing services to taxonomists for standard genome sequencing and annotation.</title>
        <authorList>
            <consortium name="The Broad Institute Genomics Platform"/>
            <consortium name="The Broad Institute Genome Sequencing Center for Infectious Disease"/>
            <person name="Wu L."/>
            <person name="Ma J."/>
        </authorList>
    </citation>
    <scope>NUCLEOTIDE SEQUENCE [LARGE SCALE GENOMIC DNA]</scope>
    <source>
        <strain evidence="3">KCTC 52039</strain>
    </source>
</reference>
<dbReference type="Pfam" id="PF02310">
    <property type="entry name" value="B12-binding"/>
    <property type="match status" value="1"/>
</dbReference>
<dbReference type="PROSITE" id="PS51332">
    <property type="entry name" value="B12_BINDING"/>
    <property type="match status" value="1"/>
</dbReference>
<sequence>MSRSATFDRHMLEVAFSEIEVVQKALPPATLTTLAAEVVSRVANNLRVETVPDLQPDADDIDALCNALLADDPREAAAFIERAQLRGSSYESLCLLYLSVAAQRLGEWWETDEVSFYRVTVAAGRIYAILRILRRERPIGTPSLLRAATFASVPGENHTLGITIASDLARERGWDIELFVGLNHDALVEKLEQRQPMLIGLSASGKRSLPALTRLIVALRIHNPGARILVCGQIATSNLTLVGVTGADAAAADFDSALAHMERLLNLPTNRLPI</sequence>
<dbReference type="InterPro" id="IPR036724">
    <property type="entry name" value="Cobalamin-bd_sf"/>
</dbReference>
<organism evidence="2 3">
    <name type="scientific">Cypionkella sinensis</name>
    <dbReference type="NCBI Taxonomy" id="1756043"/>
    <lineage>
        <taxon>Bacteria</taxon>
        <taxon>Pseudomonadati</taxon>
        <taxon>Pseudomonadota</taxon>
        <taxon>Alphaproteobacteria</taxon>
        <taxon>Rhodobacterales</taxon>
        <taxon>Paracoccaceae</taxon>
        <taxon>Cypionkella</taxon>
    </lineage>
</organism>
<dbReference type="EMBL" id="JBHRTO010000001">
    <property type="protein sequence ID" value="MFC3181370.1"/>
    <property type="molecule type" value="Genomic_DNA"/>
</dbReference>
<comment type="caution">
    <text evidence="2">The sequence shown here is derived from an EMBL/GenBank/DDBJ whole genome shotgun (WGS) entry which is preliminary data.</text>
</comment>
<dbReference type="RefSeq" id="WP_380072977.1">
    <property type="nucleotide sequence ID" value="NZ_JBHRTO010000001.1"/>
</dbReference>
<feature type="domain" description="B12-binding" evidence="1">
    <location>
        <begin position="145"/>
        <end position="274"/>
    </location>
</feature>
<proteinExistence type="predicted"/>
<protein>
    <submittedName>
        <fullName evidence="2">B12-binding domain-containing protein</fullName>
    </submittedName>
</protein>
<dbReference type="CDD" id="cd02065">
    <property type="entry name" value="B12-binding_like"/>
    <property type="match status" value="1"/>
</dbReference>
<evidence type="ECO:0000313" key="3">
    <source>
        <dbReference type="Proteomes" id="UP001595547"/>
    </source>
</evidence>
<dbReference type="InterPro" id="IPR006158">
    <property type="entry name" value="Cobalamin-bd"/>
</dbReference>
<dbReference type="Gene3D" id="3.40.50.280">
    <property type="entry name" value="Cobalamin-binding domain"/>
    <property type="match status" value="1"/>
</dbReference>
<keyword evidence="3" id="KW-1185">Reference proteome</keyword>
<dbReference type="Proteomes" id="UP001595547">
    <property type="component" value="Unassembled WGS sequence"/>
</dbReference>
<dbReference type="SUPFAM" id="SSF52242">
    <property type="entry name" value="Cobalamin (vitamin B12)-binding domain"/>
    <property type="match status" value="1"/>
</dbReference>
<evidence type="ECO:0000259" key="1">
    <source>
        <dbReference type="PROSITE" id="PS51332"/>
    </source>
</evidence>